<dbReference type="EMBL" id="LWDX02061641">
    <property type="protein sequence ID" value="OEL16895.1"/>
    <property type="molecule type" value="Genomic_DNA"/>
</dbReference>
<dbReference type="InterPro" id="IPR029466">
    <property type="entry name" value="NAM-associated_C"/>
</dbReference>
<dbReference type="Pfam" id="PF14303">
    <property type="entry name" value="NAM-associated"/>
    <property type="match status" value="1"/>
</dbReference>
<feature type="region of interest" description="Disordered" evidence="1">
    <location>
        <begin position="99"/>
        <end position="194"/>
    </location>
</feature>
<organism evidence="3 4">
    <name type="scientific">Dichanthelium oligosanthes</name>
    <dbReference type="NCBI Taxonomy" id="888268"/>
    <lineage>
        <taxon>Eukaryota</taxon>
        <taxon>Viridiplantae</taxon>
        <taxon>Streptophyta</taxon>
        <taxon>Embryophyta</taxon>
        <taxon>Tracheophyta</taxon>
        <taxon>Spermatophyta</taxon>
        <taxon>Magnoliopsida</taxon>
        <taxon>Liliopsida</taxon>
        <taxon>Poales</taxon>
        <taxon>Poaceae</taxon>
        <taxon>PACMAD clade</taxon>
        <taxon>Panicoideae</taxon>
        <taxon>Panicodae</taxon>
        <taxon>Paniceae</taxon>
        <taxon>Dichantheliinae</taxon>
        <taxon>Dichanthelium</taxon>
    </lineage>
</organism>
<dbReference type="PANTHER" id="PTHR45125:SF28">
    <property type="entry name" value="OS02G0603500 PROTEIN"/>
    <property type="match status" value="1"/>
</dbReference>
<feature type="domain" description="No apical meristem-associated C-terminal" evidence="2">
    <location>
        <begin position="79"/>
        <end position="192"/>
    </location>
</feature>
<protein>
    <recommendedName>
        <fullName evidence="2">No apical meristem-associated C-terminal domain-containing protein</fullName>
    </recommendedName>
</protein>
<dbReference type="PANTHER" id="PTHR45125">
    <property type="entry name" value="F21J9.4-RELATED"/>
    <property type="match status" value="1"/>
</dbReference>
<evidence type="ECO:0000313" key="3">
    <source>
        <dbReference type="EMBL" id="OEL16895.1"/>
    </source>
</evidence>
<proteinExistence type="predicted"/>
<gene>
    <name evidence="3" type="ORF">BAE44_0022086</name>
</gene>
<evidence type="ECO:0000259" key="2">
    <source>
        <dbReference type="Pfam" id="PF14303"/>
    </source>
</evidence>
<name>A0A1E5UVU3_9POAL</name>
<evidence type="ECO:0000256" key="1">
    <source>
        <dbReference type="SAM" id="MobiDB-lite"/>
    </source>
</evidence>
<sequence>LPSKSNWKRIAEHFHAHRTFESDRSANSLEHPGTVQKECGKFQAFYEQIERLHPSSIRYKEHQLLEAQTMFTNKDPKDRSFQFLHYWLKVRNCPKFQAIEQSHKRPRSTKSSIPCEGGAMEEEGDQTGKSETLDSAQASQKVRPIGRKEANKRLMTGGDAGPYKEGIEQLILDKEEKKQRDARWVEEKKLKEER</sequence>
<reference evidence="3 4" key="1">
    <citation type="submission" date="2016-09" db="EMBL/GenBank/DDBJ databases">
        <title>The draft genome of Dichanthelium oligosanthes: A C3 panicoid grass species.</title>
        <authorList>
            <person name="Studer A.J."/>
            <person name="Schnable J.C."/>
            <person name="Brutnell T.P."/>
        </authorList>
    </citation>
    <scope>NUCLEOTIDE SEQUENCE [LARGE SCALE GENOMIC DNA]</scope>
    <source>
        <strain evidence="4">cv. Kellogg 1175</strain>
        <tissue evidence="3">Leaf</tissue>
    </source>
</reference>
<comment type="caution">
    <text evidence="3">The sequence shown here is derived from an EMBL/GenBank/DDBJ whole genome shotgun (WGS) entry which is preliminary data.</text>
</comment>
<evidence type="ECO:0000313" key="4">
    <source>
        <dbReference type="Proteomes" id="UP000095767"/>
    </source>
</evidence>
<keyword evidence="4" id="KW-1185">Reference proteome</keyword>
<feature type="compositionally biased region" description="Basic and acidic residues" evidence="1">
    <location>
        <begin position="165"/>
        <end position="194"/>
    </location>
</feature>
<dbReference type="Proteomes" id="UP000095767">
    <property type="component" value="Unassembled WGS sequence"/>
</dbReference>
<feature type="non-terminal residue" evidence="3">
    <location>
        <position position="1"/>
    </location>
</feature>
<dbReference type="STRING" id="888268.A0A1E5UVU3"/>
<dbReference type="OrthoDB" id="680504at2759"/>
<accession>A0A1E5UVU3</accession>
<dbReference type="AlphaFoldDB" id="A0A1E5UVU3"/>